<dbReference type="Gene3D" id="3.40.50.1820">
    <property type="entry name" value="alpha/beta hydrolase"/>
    <property type="match status" value="1"/>
</dbReference>
<feature type="region of interest" description="Disordered" evidence="8">
    <location>
        <begin position="1"/>
        <end position="60"/>
    </location>
</feature>
<dbReference type="GO" id="GO:0045493">
    <property type="term" value="P:xylan catabolic process"/>
    <property type="evidence" value="ECO:0007669"/>
    <property type="project" value="UniProtKB-KW"/>
</dbReference>
<dbReference type="PANTHER" id="PTHR38050">
    <property type="match status" value="1"/>
</dbReference>
<keyword evidence="7" id="KW-0624">Polysaccharide degradation</keyword>
<evidence type="ECO:0000256" key="1">
    <source>
        <dbReference type="ARBA" id="ARBA00004613"/>
    </source>
</evidence>
<feature type="compositionally biased region" description="Low complexity" evidence="8">
    <location>
        <begin position="25"/>
        <end position="52"/>
    </location>
</feature>
<evidence type="ECO:0000256" key="3">
    <source>
        <dbReference type="ARBA" id="ARBA00022651"/>
    </source>
</evidence>
<reference evidence="9 10" key="1">
    <citation type="submission" date="2015-08" db="EMBL/GenBank/DDBJ databases">
        <authorList>
            <person name="Babu N.S."/>
            <person name="Beckwith C.J."/>
            <person name="Beseler K.G."/>
            <person name="Brison A."/>
            <person name="Carone J.V."/>
            <person name="Caskin T.P."/>
            <person name="Diamond M."/>
            <person name="Durham M.E."/>
            <person name="Foxe J.M."/>
            <person name="Go M."/>
            <person name="Henderson B.A."/>
            <person name="Jones I.B."/>
            <person name="McGettigan J.A."/>
            <person name="Micheletti S.J."/>
            <person name="Nasrallah M.E."/>
            <person name="Ortiz D."/>
            <person name="Piller C.R."/>
            <person name="Privatt S.R."/>
            <person name="Schneider S.L."/>
            <person name="Sharp S."/>
            <person name="Smith T.C."/>
            <person name="Stanton J.D."/>
            <person name="Ullery H.E."/>
            <person name="Wilson R.J."/>
            <person name="Serrano M.G."/>
            <person name="Buck G."/>
            <person name="Lee V."/>
            <person name="Wang Y."/>
            <person name="Carvalho R."/>
            <person name="Voegtly L."/>
            <person name="Shi R."/>
            <person name="Duckworth R."/>
            <person name="Johnson A."/>
            <person name="Loviza R."/>
            <person name="Walstead R."/>
            <person name="Shah Z."/>
            <person name="Kiflezghi M."/>
            <person name="Wade K."/>
            <person name="Ball S.L."/>
            <person name="Bradley K.W."/>
            <person name="Asai D.J."/>
            <person name="Bowman C.A."/>
            <person name="Russell D.A."/>
            <person name="Pope W.H."/>
            <person name="Jacobs-Sera D."/>
            <person name="Hendrix R.W."/>
            <person name="Hatfull G.F."/>
        </authorList>
    </citation>
    <scope>NUCLEOTIDE SEQUENCE [LARGE SCALE GENOMIC DNA]</scope>
    <source>
        <strain evidence="9 10">DSM 27648</strain>
    </source>
</reference>
<keyword evidence="3" id="KW-0858">Xylan degradation</keyword>
<dbReference type="AlphaFoldDB" id="A0A0K1Q0E7"/>
<evidence type="ECO:0000313" key="10">
    <source>
        <dbReference type="Proteomes" id="UP000064967"/>
    </source>
</evidence>
<evidence type="ECO:0000256" key="8">
    <source>
        <dbReference type="SAM" id="MobiDB-lite"/>
    </source>
</evidence>
<keyword evidence="4" id="KW-0732">Signal</keyword>
<keyword evidence="6" id="KW-0119">Carbohydrate metabolism</keyword>
<dbReference type="EMBL" id="CP012333">
    <property type="protein sequence ID" value="AKU99243.1"/>
    <property type="molecule type" value="Genomic_DNA"/>
</dbReference>
<dbReference type="InterPro" id="IPR043595">
    <property type="entry name" value="FaeB/C/D"/>
</dbReference>
<keyword evidence="2" id="KW-0964">Secreted</keyword>
<dbReference type="KEGG" id="llu:AKJ09_05907"/>
<dbReference type="Proteomes" id="UP000064967">
    <property type="component" value="Chromosome"/>
</dbReference>
<gene>
    <name evidence="9" type="ORF">AKJ09_05907</name>
</gene>
<dbReference type="InterPro" id="IPR029058">
    <property type="entry name" value="AB_hydrolase_fold"/>
</dbReference>
<protein>
    <submittedName>
        <fullName evidence="9">Putative secreted protein</fullName>
    </submittedName>
</protein>
<comment type="subcellular location">
    <subcellularLocation>
        <location evidence="1">Secreted</location>
    </subcellularLocation>
</comment>
<evidence type="ECO:0000256" key="4">
    <source>
        <dbReference type="ARBA" id="ARBA00022729"/>
    </source>
</evidence>
<dbReference type="SUPFAM" id="SSF53474">
    <property type="entry name" value="alpha/beta-Hydrolases"/>
    <property type="match status" value="1"/>
</dbReference>
<dbReference type="PATRIC" id="fig|1391654.3.peg.5993"/>
<evidence type="ECO:0000256" key="6">
    <source>
        <dbReference type="ARBA" id="ARBA00023277"/>
    </source>
</evidence>
<evidence type="ECO:0000256" key="2">
    <source>
        <dbReference type="ARBA" id="ARBA00022525"/>
    </source>
</evidence>
<dbReference type="STRING" id="1391654.AKJ09_05907"/>
<organism evidence="9 10">
    <name type="scientific">Labilithrix luteola</name>
    <dbReference type="NCBI Taxonomy" id="1391654"/>
    <lineage>
        <taxon>Bacteria</taxon>
        <taxon>Pseudomonadati</taxon>
        <taxon>Myxococcota</taxon>
        <taxon>Polyangia</taxon>
        <taxon>Polyangiales</taxon>
        <taxon>Labilitrichaceae</taxon>
        <taxon>Labilithrix</taxon>
    </lineage>
</organism>
<dbReference type="GO" id="GO:0005576">
    <property type="term" value="C:extracellular region"/>
    <property type="evidence" value="ECO:0007669"/>
    <property type="project" value="UniProtKB-SubCell"/>
</dbReference>
<keyword evidence="5" id="KW-0378">Hydrolase</keyword>
<evidence type="ECO:0000256" key="5">
    <source>
        <dbReference type="ARBA" id="ARBA00022801"/>
    </source>
</evidence>
<dbReference type="GO" id="GO:0030600">
    <property type="term" value="F:feruloyl esterase activity"/>
    <property type="evidence" value="ECO:0007669"/>
    <property type="project" value="InterPro"/>
</dbReference>
<evidence type="ECO:0000313" key="9">
    <source>
        <dbReference type="EMBL" id="AKU99243.1"/>
    </source>
</evidence>
<name>A0A0K1Q0E7_9BACT</name>
<sequence length="303" mass="31321">MSLAACGGDDDGGAAASPDGGGTSTTGNPSTNPGSSGDSGTDPGSDPNSGPSCTSAGESLAPGVSAKTISVGGSNRTYQLYVPSTFDGKKTYPLIFAFHGDGGDGTGLRKSFKIEAETKEGAIIVYPDGLNKTWDCDTTAGLARDTAFIDAVVAELTKNACADAARVYATGFSRGAYFVNQMVCRSKSTWRAIATHSGGGPWGIEGTEYDAQGQLKCNAKQLAALQVQGLADTTVPPSEGQKARDFWRAADGCQSATEAYDPSPCQQYKGCAKPEVYCAIPGMQHTIWASAAPVTWNFFTSQK</sequence>
<keyword evidence="10" id="KW-1185">Reference proteome</keyword>
<accession>A0A0K1Q0E7</accession>
<proteinExistence type="predicted"/>
<dbReference type="PANTHER" id="PTHR38050:SF2">
    <property type="entry name" value="FERULOYL ESTERASE C-RELATED"/>
    <property type="match status" value="1"/>
</dbReference>
<evidence type="ECO:0000256" key="7">
    <source>
        <dbReference type="ARBA" id="ARBA00023326"/>
    </source>
</evidence>